<comment type="caution">
    <text evidence="1">The sequence shown here is derived from an EMBL/GenBank/DDBJ whole genome shotgun (WGS) entry which is preliminary data.</text>
</comment>
<evidence type="ECO:0000313" key="2">
    <source>
        <dbReference type="Proteomes" id="UP001212008"/>
    </source>
</evidence>
<accession>A0ABD4W4Q9</accession>
<protein>
    <submittedName>
        <fullName evidence="1">Uncharacterized protein</fullName>
    </submittedName>
</protein>
<evidence type="ECO:0000313" key="1">
    <source>
        <dbReference type="EMBL" id="MDB6490637.1"/>
    </source>
</evidence>
<organism evidence="1 2">
    <name type="scientific">Bifidobacterium pseudocatenulatum</name>
    <dbReference type="NCBI Taxonomy" id="28026"/>
    <lineage>
        <taxon>Bacteria</taxon>
        <taxon>Bacillati</taxon>
        <taxon>Actinomycetota</taxon>
        <taxon>Actinomycetes</taxon>
        <taxon>Bifidobacteriales</taxon>
        <taxon>Bifidobacteriaceae</taxon>
        <taxon>Bifidobacterium</taxon>
    </lineage>
</organism>
<name>A0ABD4W4Q9_BIFPS</name>
<dbReference type="RefSeq" id="WP_271734500.1">
    <property type="nucleotide sequence ID" value="NZ_JAQKQY010000001.1"/>
</dbReference>
<dbReference type="AlphaFoldDB" id="A0ABD4W4Q9"/>
<sequence>MTDFNAYVDLMEPNNEILKYPLSNGDDVCFHIRIFDGPIDFDDDENEVDYLNLDPDDWEKNDFTPDIEKVLEENGYRLTSECETDGDILSFTCVKDA</sequence>
<dbReference type="Proteomes" id="UP001212008">
    <property type="component" value="Unassembled WGS sequence"/>
</dbReference>
<gene>
    <name evidence="1" type="ORF">PMN70_00195</name>
</gene>
<proteinExistence type="predicted"/>
<dbReference type="EMBL" id="JAQKRA010000001">
    <property type="protein sequence ID" value="MDB6490637.1"/>
    <property type="molecule type" value="Genomic_DNA"/>
</dbReference>
<reference evidence="1 2" key="1">
    <citation type="submission" date="2023-01" db="EMBL/GenBank/DDBJ databases">
        <title>Human gut microbiome strain richness.</title>
        <authorList>
            <person name="Chen-Liaw A."/>
        </authorList>
    </citation>
    <scope>NUCLEOTIDE SEQUENCE [LARGE SCALE GENOMIC DNA]</scope>
    <source>
        <strain evidence="1 2">RTP21311st1_C8_RTP21311_201001</strain>
    </source>
</reference>